<dbReference type="GO" id="GO:0016020">
    <property type="term" value="C:membrane"/>
    <property type="evidence" value="ECO:0007669"/>
    <property type="project" value="UniProtKB-SubCell"/>
</dbReference>
<feature type="transmembrane region" description="Helical" evidence="6">
    <location>
        <begin position="152"/>
        <end position="173"/>
    </location>
</feature>
<feature type="transmembrane region" description="Helical" evidence="6">
    <location>
        <begin position="77"/>
        <end position="96"/>
    </location>
</feature>
<protein>
    <submittedName>
        <fullName evidence="9">EamA domain-containing membrane protein RarD</fullName>
    </submittedName>
</protein>
<evidence type="ECO:0000313" key="9">
    <source>
        <dbReference type="EMBL" id="PQV58947.1"/>
    </source>
</evidence>
<keyword evidence="3 6" id="KW-0812">Transmembrane</keyword>
<dbReference type="PANTHER" id="PTHR22911:SF6">
    <property type="entry name" value="SOLUTE CARRIER FAMILY 35 MEMBER G1"/>
    <property type="match status" value="1"/>
</dbReference>
<comment type="caution">
    <text evidence="9">The sequence shown here is derived from an EMBL/GenBank/DDBJ whole genome shotgun (WGS) entry which is preliminary data.</text>
</comment>
<feature type="signal peptide" evidence="7">
    <location>
        <begin position="1"/>
        <end position="29"/>
    </location>
</feature>
<dbReference type="Proteomes" id="UP000238338">
    <property type="component" value="Unassembled WGS sequence"/>
</dbReference>
<dbReference type="OrthoDB" id="8478503at2"/>
<feature type="transmembrane region" description="Helical" evidence="6">
    <location>
        <begin position="39"/>
        <end position="56"/>
    </location>
</feature>
<dbReference type="AlphaFoldDB" id="A0A2S8SDM3"/>
<feature type="transmembrane region" description="Helical" evidence="6">
    <location>
        <begin position="270"/>
        <end position="287"/>
    </location>
</feature>
<feature type="domain" description="EamA" evidence="8">
    <location>
        <begin position="8"/>
        <end position="141"/>
    </location>
</feature>
<evidence type="ECO:0000313" key="10">
    <source>
        <dbReference type="Proteomes" id="UP000238338"/>
    </source>
</evidence>
<evidence type="ECO:0000256" key="5">
    <source>
        <dbReference type="ARBA" id="ARBA00023136"/>
    </source>
</evidence>
<evidence type="ECO:0000256" key="1">
    <source>
        <dbReference type="ARBA" id="ARBA00004141"/>
    </source>
</evidence>
<evidence type="ECO:0000256" key="4">
    <source>
        <dbReference type="ARBA" id="ARBA00022989"/>
    </source>
</evidence>
<proteinExistence type="inferred from homology"/>
<dbReference type="SUPFAM" id="SSF103481">
    <property type="entry name" value="Multidrug resistance efflux transporter EmrE"/>
    <property type="match status" value="2"/>
</dbReference>
<keyword evidence="4 6" id="KW-1133">Transmembrane helix</keyword>
<comment type="similarity">
    <text evidence="2">Belongs to the drug/metabolite transporter (DMT) superfamily. 10 TMS drug/metabolite exporter (DME) (TC 2.A.7.3) family.</text>
</comment>
<organism evidence="9 10">
    <name type="scientific">Albidovulum denitrificans</name>
    <dbReference type="NCBI Taxonomy" id="404881"/>
    <lineage>
        <taxon>Bacteria</taxon>
        <taxon>Pseudomonadati</taxon>
        <taxon>Pseudomonadota</taxon>
        <taxon>Alphaproteobacteria</taxon>
        <taxon>Rhodobacterales</taxon>
        <taxon>Paracoccaceae</taxon>
        <taxon>Albidovulum</taxon>
    </lineage>
</organism>
<comment type="subcellular location">
    <subcellularLocation>
        <location evidence="1">Membrane</location>
        <topology evidence="1">Multi-pass membrane protein</topology>
    </subcellularLocation>
</comment>
<feature type="transmembrane region" description="Helical" evidence="6">
    <location>
        <begin position="102"/>
        <end position="119"/>
    </location>
</feature>
<evidence type="ECO:0000256" key="3">
    <source>
        <dbReference type="ARBA" id="ARBA00022692"/>
    </source>
</evidence>
<dbReference type="EMBL" id="PVEP01000001">
    <property type="protein sequence ID" value="PQV58947.1"/>
    <property type="molecule type" value="Genomic_DNA"/>
</dbReference>
<keyword evidence="5 6" id="KW-0472">Membrane</keyword>
<dbReference type="PANTHER" id="PTHR22911">
    <property type="entry name" value="ACYL-MALONYL CONDENSING ENZYME-RELATED"/>
    <property type="match status" value="1"/>
</dbReference>
<dbReference type="InterPro" id="IPR000620">
    <property type="entry name" value="EamA_dom"/>
</dbReference>
<feature type="transmembrane region" description="Helical" evidence="6">
    <location>
        <begin position="185"/>
        <end position="207"/>
    </location>
</feature>
<evidence type="ECO:0000256" key="6">
    <source>
        <dbReference type="SAM" id="Phobius"/>
    </source>
</evidence>
<sequence>MQPTSPLPGIGLRLLATLLMTAMSAAVHAVADRVPVGQIIFWRSAVALLPICLYAAQRGPFPAALRTGNARAHVLRSLFGALSMALSFLSLAYLPVATAQGLAYLAPVLTLPFAALMLGERLHKGIVLPVLLGLAGVGLIFGAAMAVPGEGAAIGVAAALGYAVTMAFVRVHIKSMTGTESAAAIAFYFALTSTLVGLATWPFGWVAPDGVTLLWLILAGLLGGLGHIAATEATARAPISVLAAFDYTGLIWALGFDILLFGLWPGGADLAGAALILAAALWVTRPARAA</sequence>
<accession>A0A2S8SDM3</accession>
<name>A0A2S8SDM3_9RHOB</name>
<dbReference type="Pfam" id="PF00892">
    <property type="entry name" value="EamA"/>
    <property type="match status" value="1"/>
</dbReference>
<reference evidence="9 10" key="1">
    <citation type="submission" date="2018-02" db="EMBL/GenBank/DDBJ databases">
        <title>Genomic Encyclopedia of Archaeal and Bacterial Type Strains, Phase II (KMG-II): from individual species to whole genera.</title>
        <authorList>
            <person name="Goeker M."/>
        </authorList>
    </citation>
    <scope>NUCLEOTIDE SEQUENCE [LARGE SCALE GENOMIC DNA]</scope>
    <source>
        <strain evidence="9 10">DSM 18921</strain>
    </source>
</reference>
<evidence type="ECO:0000259" key="8">
    <source>
        <dbReference type="Pfam" id="PF00892"/>
    </source>
</evidence>
<evidence type="ECO:0000256" key="2">
    <source>
        <dbReference type="ARBA" id="ARBA00009853"/>
    </source>
</evidence>
<keyword evidence="10" id="KW-1185">Reference proteome</keyword>
<gene>
    <name evidence="9" type="ORF">LX70_00766</name>
</gene>
<dbReference type="RefSeq" id="WP_105513167.1">
    <property type="nucleotide sequence ID" value="NZ_PVEP01000001.1"/>
</dbReference>
<feature type="transmembrane region" description="Helical" evidence="6">
    <location>
        <begin position="242"/>
        <end position="264"/>
    </location>
</feature>
<feature type="transmembrane region" description="Helical" evidence="6">
    <location>
        <begin position="126"/>
        <end position="146"/>
    </location>
</feature>
<evidence type="ECO:0000256" key="7">
    <source>
        <dbReference type="SAM" id="SignalP"/>
    </source>
</evidence>
<dbReference type="InterPro" id="IPR037185">
    <property type="entry name" value="EmrE-like"/>
</dbReference>
<keyword evidence="7" id="KW-0732">Signal</keyword>
<feature type="chain" id="PRO_5015622644" evidence="7">
    <location>
        <begin position="30"/>
        <end position="290"/>
    </location>
</feature>
<feature type="transmembrane region" description="Helical" evidence="6">
    <location>
        <begin position="213"/>
        <end position="230"/>
    </location>
</feature>